<gene>
    <name evidence="2" type="ORF">RFULGI_LOCUS14221</name>
</gene>
<dbReference type="EMBL" id="CAJVPZ010040550">
    <property type="protein sequence ID" value="CAG8759848.1"/>
    <property type="molecule type" value="Genomic_DNA"/>
</dbReference>
<feature type="non-terminal residue" evidence="2">
    <location>
        <position position="84"/>
    </location>
</feature>
<feature type="coiled-coil region" evidence="1">
    <location>
        <begin position="3"/>
        <end position="30"/>
    </location>
</feature>
<organism evidence="2 3">
    <name type="scientific">Racocetra fulgida</name>
    <dbReference type="NCBI Taxonomy" id="60492"/>
    <lineage>
        <taxon>Eukaryota</taxon>
        <taxon>Fungi</taxon>
        <taxon>Fungi incertae sedis</taxon>
        <taxon>Mucoromycota</taxon>
        <taxon>Glomeromycotina</taxon>
        <taxon>Glomeromycetes</taxon>
        <taxon>Diversisporales</taxon>
        <taxon>Gigasporaceae</taxon>
        <taxon>Racocetra</taxon>
    </lineage>
</organism>
<dbReference type="AlphaFoldDB" id="A0A9N9J505"/>
<dbReference type="Proteomes" id="UP000789396">
    <property type="component" value="Unassembled WGS sequence"/>
</dbReference>
<evidence type="ECO:0000256" key="1">
    <source>
        <dbReference type="SAM" id="Coils"/>
    </source>
</evidence>
<dbReference type="OrthoDB" id="2355951at2759"/>
<proteinExistence type="predicted"/>
<protein>
    <submittedName>
        <fullName evidence="2">5313_t:CDS:1</fullName>
    </submittedName>
</protein>
<evidence type="ECO:0000313" key="3">
    <source>
        <dbReference type="Proteomes" id="UP000789396"/>
    </source>
</evidence>
<sequence length="84" mass="9890">LRNIEAEKEIEQIKKNIRKLKEKLKEKSSSFAIEIYKYLDSVELDNLKWQNPLASQVITDEFVQTLSKKSGDENVYKSFKEPLN</sequence>
<keyword evidence="1" id="KW-0175">Coiled coil</keyword>
<reference evidence="2" key="1">
    <citation type="submission" date="2021-06" db="EMBL/GenBank/DDBJ databases">
        <authorList>
            <person name="Kallberg Y."/>
            <person name="Tangrot J."/>
            <person name="Rosling A."/>
        </authorList>
    </citation>
    <scope>NUCLEOTIDE SEQUENCE</scope>
    <source>
        <strain evidence="2">IN212</strain>
    </source>
</reference>
<evidence type="ECO:0000313" key="2">
    <source>
        <dbReference type="EMBL" id="CAG8759848.1"/>
    </source>
</evidence>
<comment type="caution">
    <text evidence="2">The sequence shown here is derived from an EMBL/GenBank/DDBJ whole genome shotgun (WGS) entry which is preliminary data.</text>
</comment>
<name>A0A9N9J505_9GLOM</name>
<keyword evidence="3" id="KW-1185">Reference proteome</keyword>
<accession>A0A9N9J505</accession>
<feature type="non-terminal residue" evidence="2">
    <location>
        <position position="1"/>
    </location>
</feature>